<feature type="compositionally biased region" description="Low complexity" evidence="1">
    <location>
        <begin position="160"/>
        <end position="175"/>
    </location>
</feature>
<protein>
    <submittedName>
        <fullName evidence="2">Uncharacterized protein</fullName>
    </submittedName>
</protein>
<organism evidence="2 3">
    <name type="scientific">Cyphellophora attinorum</name>
    <dbReference type="NCBI Taxonomy" id="1664694"/>
    <lineage>
        <taxon>Eukaryota</taxon>
        <taxon>Fungi</taxon>
        <taxon>Dikarya</taxon>
        <taxon>Ascomycota</taxon>
        <taxon>Pezizomycotina</taxon>
        <taxon>Eurotiomycetes</taxon>
        <taxon>Chaetothyriomycetidae</taxon>
        <taxon>Chaetothyriales</taxon>
        <taxon>Cyphellophoraceae</taxon>
        <taxon>Cyphellophora</taxon>
    </lineage>
</organism>
<dbReference type="EMBL" id="LFJN01000003">
    <property type="protein sequence ID" value="KPI44613.1"/>
    <property type="molecule type" value="Genomic_DNA"/>
</dbReference>
<dbReference type="STRING" id="1664694.A0A0N1HA26"/>
<accession>A0A0N1HA26</accession>
<dbReference type="RefSeq" id="XP_018004576.1">
    <property type="nucleotide sequence ID" value="XM_018148956.1"/>
</dbReference>
<reference evidence="2 3" key="1">
    <citation type="submission" date="2015-06" db="EMBL/GenBank/DDBJ databases">
        <title>Draft genome of the ant-associated black yeast Phialophora attae CBS 131958.</title>
        <authorList>
            <person name="Moreno L.F."/>
            <person name="Stielow B.J."/>
            <person name="de Hoog S."/>
            <person name="Vicente V.A."/>
            <person name="Weiss V.A."/>
            <person name="de Vries M."/>
            <person name="Cruz L.M."/>
            <person name="Souza E.M."/>
        </authorList>
    </citation>
    <scope>NUCLEOTIDE SEQUENCE [LARGE SCALE GENOMIC DNA]</scope>
    <source>
        <strain evidence="2 3">CBS 131958</strain>
    </source>
</reference>
<name>A0A0N1HA26_9EURO</name>
<dbReference type="VEuPathDB" id="FungiDB:AB675_8505"/>
<keyword evidence="3" id="KW-1185">Reference proteome</keyword>
<feature type="region of interest" description="Disordered" evidence="1">
    <location>
        <begin position="57"/>
        <end position="76"/>
    </location>
</feature>
<proteinExistence type="predicted"/>
<comment type="caution">
    <text evidence="2">The sequence shown here is derived from an EMBL/GenBank/DDBJ whole genome shotgun (WGS) entry which is preliminary data.</text>
</comment>
<dbReference type="Proteomes" id="UP000038010">
    <property type="component" value="Unassembled WGS sequence"/>
</dbReference>
<evidence type="ECO:0000313" key="2">
    <source>
        <dbReference type="EMBL" id="KPI44613.1"/>
    </source>
</evidence>
<evidence type="ECO:0000256" key="1">
    <source>
        <dbReference type="SAM" id="MobiDB-lite"/>
    </source>
</evidence>
<dbReference type="AlphaFoldDB" id="A0A0N1HA26"/>
<evidence type="ECO:0000313" key="3">
    <source>
        <dbReference type="Proteomes" id="UP000038010"/>
    </source>
</evidence>
<dbReference type="GeneID" id="28740836"/>
<gene>
    <name evidence="2" type="ORF">AB675_8505</name>
</gene>
<feature type="region of interest" description="Disordered" evidence="1">
    <location>
        <begin position="160"/>
        <end position="207"/>
    </location>
</feature>
<sequence>MRSILYANLAATACAFPLFARRSTTYNVVSVDGHDSLPQDLQIRNPEPIPASYSVVPVDGGPSANVPNNAPPPPPTATQTETLIATHLATITITDQETPATVVVTVTEPAAAPAQPTVTPPREIVTVTDTVSASGIPQTTPYDNGMWHTTYYYTTVIPTPSSTSNSTPSPTPSTTQQQNWHNIPAVPTSSPSSPPVAEIPQPATDADADPALAGVQLIGEPVMQPPADSDRAAWLAGEWAPWAQGGRGKGGRS</sequence>